<evidence type="ECO:0000256" key="4">
    <source>
        <dbReference type="ARBA" id="ARBA00022827"/>
    </source>
</evidence>
<name>A0A1X7DR84_9PROT</name>
<dbReference type="AlphaFoldDB" id="A0A1X7DR84"/>
<evidence type="ECO:0000259" key="7">
    <source>
        <dbReference type="Pfam" id="PF02771"/>
    </source>
</evidence>
<keyword evidence="4" id="KW-0274">FAD</keyword>
<dbReference type="InterPro" id="IPR036250">
    <property type="entry name" value="AcylCo_DH-like_C"/>
</dbReference>
<keyword evidence="5" id="KW-0560">Oxidoreductase</keyword>
<dbReference type="GO" id="GO:0003995">
    <property type="term" value="F:acyl-CoA dehydrogenase activity"/>
    <property type="evidence" value="ECO:0007669"/>
    <property type="project" value="TreeGrafter"/>
</dbReference>
<feature type="domain" description="Acyl-CoA dehydrogenase/oxidase C-terminal" evidence="6">
    <location>
        <begin position="212"/>
        <end position="320"/>
    </location>
</feature>
<dbReference type="InterPro" id="IPR009075">
    <property type="entry name" value="AcylCo_DH/oxidase_C"/>
</dbReference>
<organism evidence="8 9">
    <name type="scientific">Azospirillum oryzae</name>
    <dbReference type="NCBI Taxonomy" id="286727"/>
    <lineage>
        <taxon>Bacteria</taxon>
        <taxon>Pseudomonadati</taxon>
        <taxon>Pseudomonadota</taxon>
        <taxon>Alphaproteobacteria</taxon>
        <taxon>Rhodospirillales</taxon>
        <taxon>Azospirillaceae</taxon>
        <taxon>Azospirillum</taxon>
    </lineage>
</organism>
<protein>
    <submittedName>
        <fullName evidence="8">Acyl-CoA dehydrogenase</fullName>
    </submittedName>
</protein>
<dbReference type="RefSeq" id="WP_085082561.1">
    <property type="nucleotide sequence ID" value="NZ_FXAK01000001.1"/>
</dbReference>
<dbReference type="Proteomes" id="UP000192936">
    <property type="component" value="Unassembled WGS sequence"/>
</dbReference>
<reference evidence="8 9" key="1">
    <citation type="submission" date="2017-04" db="EMBL/GenBank/DDBJ databases">
        <authorList>
            <person name="Afonso C.L."/>
            <person name="Miller P.J."/>
            <person name="Scott M.A."/>
            <person name="Spackman E."/>
            <person name="Goraichik I."/>
            <person name="Dimitrov K.M."/>
            <person name="Suarez D.L."/>
            <person name="Swayne D.E."/>
        </authorList>
    </citation>
    <scope>NUCLEOTIDE SEQUENCE [LARGE SCALE GENOMIC DNA]</scope>
    <source>
        <strain evidence="8 9">A2P</strain>
    </source>
</reference>
<dbReference type="Pfam" id="PF00441">
    <property type="entry name" value="Acyl-CoA_dh_1"/>
    <property type="match status" value="1"/>
</dbReference>
<dbReference type="PANTHER" id="PTHR43884:SF20">
    <property type="entry name" value="ACYL-COA DEHYDROGENASE FADE28"/>
    <property type="match status" value="1"/>
</dbReference>
<dbReference type="Gene3D" id="1.10.540.10">
    <property type="entry name" value="Acyl-CoA dehydrogenase/oxidase, N-terminal domain"/>
    <property type="match status" value="1"/>
</dbReference>
<comment type="similarity">
    <text evidence="2">Belongs to the acyl-CoA dehydrogenase family.</text>
</comment>
<dbReference type="InterPro" id="IPR013786">
    <property type="entry name" value="AcylCoA_DH/ox_N"/>
</dbReference>
<dbReference type="InterPro" id="IPR009100">
    <property type="entry name" value="AcylCoA_DH/oxidase_NM_dom_sf"/>
</dbReference>
<evidence type="ECO:0000256" key="5">
    <source>
        <dbReference type="ARBA" id="ARBA00023002"/>
    </source>
</evidence>
<evidence type="ECO:0000256" key="1">
    <source>
        <dbReference type="ARBA" id="ARBA00001974"/>
    </source>
</evidence>
<dbReference type="Gene3D" id="1.20.140.10">
    <property type="entry name" value="Butyryl-CoA Dehydrogenase, subunit A, domain 3"/>
    <property type="match status" value="1"/>
</dbReference>
<proteinExistence type="inferred from homology"/>
<dbReference type="SUPFAM" id="SSF47203">
    <property type="entry name" value="Acyl-CoA dehydrogenase C-terminal domain-like"/>
    <property type="match status" value="1"/>
</dbReference>
<evidence type="ECO:0000313" key="8">
    <source>
        <dbReference type="EMBL" id="SMF19689.1"/>
    </source>
</evidence>
<keyword evidence="3" id="KW-0285">Flavoprotein</keyword>
<evidence type="ECO:0000313" key="9">
    <source>
        <dbReference type="Proteomes" id="UP000192936"/>
    </source>
</evidence>
<comment type="cofactor">
    <cofactor evidence="1">
        <name>FAD</name>
        <dbReference type="ChEBI" id="CHEBI:57692"/>
    </cofactor>
</comment>
<dbReference type="GO" id="GO:0050660">
    <property type="term" value="F:flavin adenine dinucleotide binding"/>
    <property type="evidence" value="ECO:0007669"/>
    <property type="project" value="InterPro"/>
</dbReference>
<dbReference type="OrthoDB" id="2450120at2"/>
<accession>A0A1X7DR84</accession>
<dbReference type="STRING" id="286727.SAMN02982917_0847"/>
<dbReference type="Pfam" id="PF02771">
    <property type="entry name" value="Acyl-CoA_dh_N"/>
    <property type="match status" value="1"/>
</dbReference>
<sequence length="357" mass="36789">MSETGRILVDTATRLFQNIVTPRELARAEAGEWPQDAWKAVEELGLPLALVPEDQGGFGIDPVEALAAVRVAAAFALPLPLGESMLANRLLAGAGIDAPGGALSVASAAIPAGRPAYPIDLVPENGGWRLTGVARRVPWGGKVSGVVVVAEAAGVPHVALVPAGRFEVAPGTNLAGEPRDDLTFDCVMEPSQVAPAAGVTPEGLRAAGAALRSIQIAGALARVLEMTVQYANERSQFGRPIGKFQAIQQSLAVLAGQTAAAAAAADLAAEAITAPAGDHRIAVAKARTGEAASVAAAIAHQVHGAIGFTHEHSLHHLTRRLWSWRDEFGNDAEWSRRLGHAAIAAGADGLWPMITAA</sequence>
<dbReference type="SUPFAM" id="SSF56645">
    <property type="entry name" value="Acyl-CoA dehydrogenase NM domain-like"/>
    <property type="match status" value="1"/>
</dbReference>
<evidence type="ECO:0000256" key="2">
    <source>
        <dbReference type="ARBA" id="ARBA00009347"/>
    </source>
</evidence>
<evidence type="ECO:0000256" key="3">
    <source>
        <dbReference type="ARBA" id="ARBA00022630"/>
    </source>
</evidence>
<dbReference type="InterPro" id="IPR037069">
    <property type="entry name" value="AcylCoA_DH/ox_N_sf"/>
</dbReference>
<evidence type="ECO:0000259" key="6">
    <source>
        <dbReference type="Pfam" id="PF00441"/>
    </source>
</evidence>
<feature type="domain" description="Acyl-CoA dehydrogenase/oxidase N-terminal" evidence="7">
    <location>
        <begin position="3"/>
        <end position="80"/>
    </location>
</feature>
<dbReference type="EMBL" id="FXAK01000001">
    <property type="protein sequence ID" value="SMF19689.1"/>
    <property type="molecule type" value="Genomic_DNA"/>
</dbReference>
<dbReference type="PANTHER" id="PTHR43884">
    <property type="entry name" value="ACYL-COA DEHYDROGENASE"/>
    <property type="match status" value="1"/>
</dbReference>
<gene>
    <name evidence="8" type="ORF">SAMN02982917_0847</name>
</gene>